<reference evidence="8" key="1">
    <citation type="submission" date="2020-11" db="EMBL/GenBank/DDBJ databases">
        <authorList>
            <person name="Tran Van P."/>
        </authorList>
    </citation>
    <scope>NUCLEOTIDE SEQUENCE</scope>
</reference>
<dbReference type="InterPro" id="IPR046794">
    <property type="entry name" value="Apc1_MidN"/>
</dbReference>
<name>A0A7R8XBV7_9CRUS</name>
<dbReference type="GO" id="GO:0070979">
    <property type="term" value="P:protein K11-linked ubiquitination"/>
    <property type="evidence" value="ECO:0007669"/>
    <property type="project" value="TreeGrafter"/>
</dbReference>
<feature type="domain" description="Anaphase-promoting complex subunit 1 middle" evidence="7">
    <location>
        <begin position="155"/>
        <end position="440"/>
    </location>
</feature>
<keyword evidence="2" id="KW-0132">Cell division</keyword>
<dbReference type="EMBL" id="LR900127">
    <property type="protein sequence ID" value="CAD7244312.1"/>
    <property type="molecule type" value="Genomic_DNA"/>
</dbReference>
<dbReference type="PANTHER" id="PTHR12827:SF3">
    <property type="entry name" value="ANAPHASE-PROMOTING COMPLEX SUBUNIT 1"/>
    <property type="match status" value="1"/>
</dbReference>
<dbReference type="GO" id="GO:0060090">
    <property type="term" value="F:molecular adaptor activity"/>
    <property type="evidence" value="ECO:0007669"/>
    <property type="project" value="TreeGrafter"/>
</dbReference>
<evidence type="ECO:0000256" key="1">
    <source>
        <dbReference type="ARBA" id="ARBA00010547"/>
    </source>
</evidence>
<dbReference type="AlphaFoldDB" id="A0A7R8XBV7"/>
<keyword evidence="9" id="KW-1185">Reference proteome</keyword>
<dbReference type="EMBL" id="CAJPEV010000610">
    <property type="protein sequence ID" value="CAG0886908.1"/>
    <property type="molecule type" value="Genomic_DNA"/>
</dbReference>
<evidence type="ECO:0000256" key="3">
    <source>
        <dbReference type="ARBA" id="ARBA00022737"/>
    </source>
</evidence>
<dbReference type="InterPro" id="IPR024990">
    <property type="entry name" value="Apc1"/>
</dbReference>
<dbReference type="OrthoDB" id="26401at2759"/>
<comment type="similarity">
    <text evidence="1">Belongs to the APC1 family.</text>
</comment>
<protein>
    <recommendedName>
        <fullName evidence="7">Anaphase-promoting complex subunit 1 middle domain-containing protein</fullName>
    </recommendedName>
</protein>
<evidence type="ECO:0000256" key="2">
    <source>
        <dbReference type="ARBA" id="ARBA00022618"/>
    </source>
</evidence>
<keyword evidence="3" id="KW-0677">Repeat</keyword>
<gene>
    <name evidence="8" type="ORF">DSTB1V02_LOCUS4211</name>
</gene>
<proteinExistence type="inferred from homology"/>
<dbReference type="PANTHER" id="PTHR12827">
    <property type="entry name" value="MEIOTIC CHECKPOINT REGULATOR TSG24 FAMILY MEMBER"/>
    <property type="match status" value="1"/>
</dbReference>
<dbReference type="GO" id="GO:0005680">
    <property type="term" value="C:anaphase-promoting complex"/>
    <property type="evidence" value="ECO:0007669"/>
    <property type="project" value="InterPro"/>
</dbReference>
<evidence type="ECO:0000256" key="5">
    <source>
        <dbReference type="ARBA" id="ARBA00023306"/>
    </source>
</evidence>
<dbReference type="Proteomes" id="UP000677054">
    <property type="component" value="Unassembled WGS sequence"/>
</dbReference>
<dbReference type="InterPro" id="IPR002015">
    <property type="entry name" value="Proteasome/cyclosome_rpt"/>
</dbReference>
<evidence type="ECO:0000313" key="8">
    <source>
        <dbReference type="EMBL" id="CAD7244312.1"/>
    </source>
</evidence>
<dbReference type="InterPro" id="IPR011989">
    <property type="entry name" value="ARM-like"/>
</dbReference>
<dbReference type="Pfam" id="PF20518">
    <property type="entry name" value="Apc1_MidN"/>
    <property type="match status" value="1"/>
</dbReference>
<organism evidence="8">
    <name type="scientific">Darwinula stevensoni</name>
    <dbReference type="NCBI Taxonomy" id="69355"/>
    <lineage>
        <taxon>Eukaryota</taxon>
        <taxon>Metazoa</taxon>
        <taxon>Ecdysozoa</taxon>
        <taxon>Arthropoda</taxon>
        <taxon>Crustacea</taxon>
        <taxon>Oligostraca</taxon>
        <taxon>Ostracoda</taxon>
        <taxon>Podocopa</taxon>
        <taxon>Podocopida</taxon>
        <taxon>Darwinulocopina</taxon>
        <taxon>Darwinuloidea</taxon>
        <taxon>Darwinulidae</taxon>
        <taxon>Darwinula</taxon>
    </lineage>
</organism>
<feature type="region of interest" description="Disordered" evidence="6">
    <location>
        <begin position="507"/>
        <end position="530"/>
    </location>
</feature>
<keyword evidence="4" id="KW-0498">Mitosis</keyword>
<dbReference type="GO" id="GO:0051301">
    <property type="term" value="P:cell division"/>
    <property type="evidence" value="ECO:0007669"/>
    <property type="project" value="UniProtKB-KW"/>
</dbReference>
<evidence type="ECO:0000259" key="7">
    <source>
        <dbReference type="Pfam" id="PF20518"/>
    </source>
</evidence>
<evidence type="ECO:0000256" key="6">
    <source>
        <dbReference type="SAM" id="MobiDB-lite"/>
    </source>
</evidence>
<keyword evidence="5" id="KW-0131">Cell cycle</keyword>
<dbReference type="GO" id="GO:0031145">
    <property type="term" value="P:anaphase-promoting complex-dependent catabolic process"/>
    <property type="evidence" value="ECO:0007669"/>
    <property type="project" value="TreeGrafter"/>
</dbReference>
<sequence>MRTFFPTQYENQALVPVPGRSSMLPAAKKDPEVNLEISPVVRDVMDSSTCQSDIVALQQAAHDFVILECDDGSLFRMNVPPVTHSPQVKRCLEGLQACLPKDLSMHVVCKWYVCRNAPGQMNSQCKEWEAFALFLEGLLGIPIAKCLDASGGSAPPKKPRGLDHGSPEDWEYLMGSTFHQCMSQDAGFLEFLGLPCTSSLSSMTSLETREISGSLEMPGSPLASHLPAVFFALHLVYEDMKLDTGYSVQLLSMGRLLSELASVLTLPVYVDHYWRDFPSELPMSMSATPSKTFQFPPYFTQKPPSVFHHLQSILQESIHDSYPYMTGVNVRSKQILQLYQSLANADEKIPLLKEISTQPAFTSSTYSMDMDTGVVNERVTDPEVRTIEFMISFGITRPFLASLPPAISIPLLNLLNGVRAKPPADWSYEAYDLIGRPDLASLKRFQVKIKFQESDRTRILERAGELKDLKSVDKERDQKDGMEGINWTAKVTAAYGTATEKSLCEWGKESRNEEAARESTEGRGELDMAMGQKRQERGLCKDWGVRSIHVGRLLWSTDQRLLEALTLLKSSQPVLVSIEKKQEESDHDFLEAQERHLYAISIRTMALPLGRGLFTLRTVRPVTTQPLPIAQLCLKGKIPPAGKVIDMSHIEVPPNLTFWPLFHNGVATGLQVSTDAPDIVSTWIVYNKPKHGSEIAVEYAGFLLGLGLNGHLAKLSELSTHDYLVKGHEMTTIAILLGKAASHIGMQDMSVWKILSLHLDPLIPPTSSDLDIPHSVQVAALIGLGLNYMESANRFMAHLLLKEIGKPPGPEMENCCDRESYSLAAGLALGMIGLGKGEELAGIMEKDWTHSTTDMLYHYMIGGHKREVGGGLASEKLRGSSYQIKEGDSVNIDVTSPGATLALGLMFLKSGNKAVADWMSPPGTQFLLGFVRPDFLLLRTLARSLILWDEILPVSEWISDQVPKFILPHVLVRPVDPASSNVDYEGMKPFHLLFNSNSQAYCNIVAGACMALGIRFAGTGNSDAFDVIHHHCLMFAELLQKSLSELAGKSTIENCLDVTLISLAMDKKLQKRVRQMLY</sequence>
<accession>A0A7R8XBV7</accession>
<dbReference type="Pfam" id="PF01851">
    <property type="entry name" value="PC_rep"/>
    <property type="match status" value="1"/>
</dbReference>
<dbReference type="Gene3D" id="1.25.10.10">
    <property type="entry name" value="Leucine-rich Repeat Variant"/>
    <property type="match status" value="1"/>
</dbReference>
<evidence type="ECO:0000256" key="4">
    <source>
        <dbReference type="ARBA" id="ARBA00022776"/>
    </source>
</evidence>
<feature type="compositionally biased region" description="Basic and acidic residues" evidence="6">
    <location>
        <begin position="507"/>
        <end position="526"/>
    </location>
</feature>
<evidence type="ECO:0000313" key="9">
    <source>
        <dbReference type="Proteomes" id="UP000677054"/>
    </source>
</evidence>
<dbReference type="GO" id="GO:0007091">
    <property type="term" value="P:metaphase/anaphase transition of mitotic cell cycle"/>
    <property type="evidence" value="ECO:0007669"/>
    <property type="project" value="TreeGrafter"/>
</dbReference>